<name>A0A5C6V2N1_9BURK</name>
<reference evidence="3" key="2">
    <citation type="submission" date="2019-08" db="EMBL/GenBank/DDBJ databases">
        <authorList>
            <person name="Im W.-T."/>
        </authorList>
    </citation>
    <scope>NUCLEOTIDE SEQUENCE</scope>
    <source>
        <strain evidence="3">NF 2-5-3</strain>
    </source>
</reference>
<dbReference type="AlphaFoldDB" id="A0A5C6V2N1"/>
<evidence type="ECO:0000313" key="4">
    <source>
        <dbReference type="Proteomes" id="UP000321776"/>
    </source>
</evidence>
<evidence type="ECO:0000259" key="1">
    <source>
        <dbReference type="PROSITE" id="PS51746"/>
    </source>
</evidence>
<protein>
    <submittedName>
        <fullName evidence="2">Protein phosphatase 2C domain-containing protein</fullName>
    </submittedName>
    <submittedName>
        <fullName evidence="3">Serine/threonine-protein phosphatase</fullName>
    </submittedName>
</protein>
<dbReference type="Pfam" id="PF13672">
    <property type="entry name" value="PP2C_2"/>
    <property type="match status" value="1"/>
</dbReference>
<evidence type="ECO:0000313" key="2">
    <source>
        <dbReference type="EMBL" id="MEM5340546.1"/>
    </source>
</evidence>
<sequence>MIPDETFAGAHMDISSAYFSEIGSRSRNQDAVGCVVAERHACFVVSDGIASTPGGEVAAQHAVKQILAQGGARAMATPDIAACIEDANAAILAEQARSTDRRKMGATVAALFIDRMTRSAQWAHLGDSRLYHFRHGSLMQRTRDHSLLQRMTDAGLSVNGISASLLDSALGMPGKIAPCIAPTMPLEDGDVFLLCTDGLWHAVPDTLIERHLRIVNKADDWLSLLRHEVCKQRGPTAPADNCSALAVWVGRPEEATLLRISA</sequence>
<evidence type="ECO:0000313" key="5">
    <source>
        <dbReference type="Proteomes" id="UP001481677"/>
    </source>
</evidence>
<reference evidence="3 4" key="1">
    <citation type="journal article" date="2018" name="Int. J. Syst. Evol. Microbiol.">
        <title>Paraburkholderia azotifigens sp. nov., a nitrogen-fixing bacterium isolated from paddy soil.</title>
        <authorList>
            <person name="Choi G.M."/>
            <person name="Im W.T."/>
        </authorList>
    </citation>
    <scope>NUCLEOTIDE SEQUENCE [LARGE SCALE GENOMIC DNA]</scope>
    <source>
        <strain evidence="3 4">NF 2-5-3</strain>
    </source>
</reference>
<evidence type="ECO:0000313" key="3">
    <source>
        <dbReference type="EMBL" id="TXC79692.1"/>
    </source>
</evidence>
<dbReference type="CDD" id="cd00143">
    <property type="entry name" value="PP2Cc"/>
    <property type="match status" value="1"/>
</dbReference>
<dbReference type="InterPro" id="IPR001932">
    <property type="entry name" value="PPM-type_phosphatase-like_dom"/>
</dbReference>
<dbReference type="EMBL" id="VOQS01000005">
    <property type="protein sequence ID" value="TXC79692.1"/>
    <property type="molecule type" value="Genomic_DNA"/>
</dbReference>
<accession>A0A5C6V2N1</accession>
<dbReference type="InterPro" id="IPR036457">
    <property type="entry name" value="PPM-type-like_dom_sf"/>
</dbReference>
<dbReference type="Proteomes" id="UP001481677">
    <property type="component" value="Unassembled WGS sequence"/>
</dbReference>
<proteinExistence type="predicted"/>
<comment type="caution">
    <text evidence="3">The sequence shown here is derived from an EMBL/GenBank/DDBJ whole genome shotgun (WGS) entry which is preliminary data.</text>
</comment>
<keyword evidence="5" id="KW-1185">Reference proteome</keyword>
<dbReference type="EMBL" id="JAZHGA010000007">
    <property type="protein sequence ID" value="MEM5340546.1"/>
    <property type="molecule type" value="Genomic_DNA"/>
</dbReference>
<reference evidence="2 5" key="3">
    <citation type="submission" date="2024-01" db="EMBL/GenBank/DDBJ databases">
        <title>The diversity of rhizobia nodulating Mimosa spp. in eleven states of Brazil covering several biomes is determined by host plant, location, and edaphic factors.</title>
        <authorList>
            <person name="Rouws L."/>
            <person name="Barauna A."/>
            <person name="Beukes C."/>
            <person name="De Faria S.M."/>
            <person name="Gross E."/>
            <person name="Dos Reis Junior F.B."/>
            <person name="Simon M."/>
            <person name="Maluk M."/>
            <person name="Odee D.W."/>
            <person name="Kenicer G."/>
            <person name="Young J.P.W."/>
            <person name="Reis V.M."/>
            <person name="Zilli J."/>
            <person name="James E.K."/>
        </authorList>
    </citation>
    <scope>NUCLEOTIDE SEQUENCE [LARGE SCALE GENOMIC DNA]</scope>
    <source>
        <strain evidence="2 5">JPY530</strain>
    </source>
</reference>
<dbReference type="Proteomes" id="UP000321776">
    <property type="component" value="Unassembled WGS sequence"/>
</dbReference>
<dbReference type="SMART" id="SM00332">
    <property type="entry name" value="PP2Cc"/>
    <property type="match status" value="1"/>
</dbReference>
<dbReference type="PROSITE" id="PS51746">
    <property type="entry name" value="PPM_2"/>
    <property type="match status" value="1"/>
</dbReference>
<dbReference type="SUPFAM" id="SSF81606">
    <property type="entry name" value="PP2C-like"/>
    <property type="match status" value="1"/>
</dbReference>
<gene>
    <name evidence="3" type="ORF">FRZ40_35670</name>
    <name evidence="2" type="ORF">V4C56_13045</name>
</gene>
<feature type="domain" description="PPM-type phosphatase" evidence="1">
    <location>
        <begin position="15"/>
        <end position="249"/>
    </location>
</feature>
<organism evidence="3 4">
    <name type="scientific">Paraburkholderia azotifigens</name>
    <dbReference type="NCBI Taxonomy" id="2057004"/>
    <lineage>
        <taxon>Bacteria</taxon>
        <taxon>Pseudomonadati</taxon>
        <taxon>Pseudomonadota</taxon>
        <taxon>Betaproteobacteria</taxon>
        <taxon>Burkholderiales</taxon>
        <taxon>Burkholderiaceae</taxon>
        <taxon>Paraburkholderia</taxon>
    </lineage>
</organism>
<dbReference type="Gene3D" id="3.60.40.10">
    <property type="entry name" value="PPM-type phosphatase domain"/>
    <property type="match status" value="1"/>
</dbReference>
<dbReference type="SMART" id="SM00331">
    <property type="entry name" value="PP2C_SIG"/>
    <property type="match status" value="1"/>
</dbReference>
<dbReference type="RefSeq" id="WP_147237327.1">
    <property type="nucleotide sequence ID" value="NZ_JAZHFZ010000006.1"/>
</dbReference>